<reference evidence="2 3" key="2">
    <citation type="submission" date="2018-11" db="EMBL/GenBank/DDBJ databases">
        <authorList>
            <consortium name="Pathogen Informatics"/>
        </authorList>
    </citation>
    <scope>NUCLEOTIDE SEQUENCE [LARGE SCALE GENOMIC DNA]</scope>
</reference>
<dbReference type="EMBL" id="UYRT01095734">
    <property type="protein sequence ID" value="VDN40412.1"/>
    <property type="molecule type" value="Genomic_DNA"/>
</dbReference>
<evidence type="ECO:0000313" key="4">
    <source>
        <dbReference type="WBParaSite" id="GPUH_0002272701-mRNA-1"/>
    </source>
</evidence>
<sequence>MFALILFSGSTVAFHDQLLTALQYGAIPVILSLRPALPFLGFIDWRRVVYRVPVQRLPELHFILRSFAPADILEMRRQGRFVLENYLIDKKAVVEALTAALRERIGVPGELTAAVKPNPLFGNQFTAPHLVPAKAPEEEYLGPREAPHKSPPYTHNYTSQQMYSYYWWNHFGHVAGRSLEFITNEPPFPSQFEYGEGPEWGFRPIAPPASGLTFSTALGGNRPREQTILVVILTYQRDAILAAALERLNNMPYLNKVCFEFSNNFNMFEIS</sequence>
<keyword evidence="3" id="KW-1185">Reference proteome</keyword>
<name>A0A183EP09_9BILA</name>
<dbReference type="AlphaFoldDB" id="A0A183EP09"/>
<proteinExistence type="predicted"/>
<reference evidence="4" key="1">
    <citation type="submission" date="2016-06" db="UniProtKB">
        <authorList>
            <consortium name="WormBaseParasite"/>
        </authorList>
    </citation>
    <scope>IDENTIFICATION</scope>
</reference>
<dbReference type="OrthoDB" id="5954868at2759"/>
<dbReference type="WBParaSite" id="GPUH_0002272701-mRNA-1">
    <property type="protein sequence ID" value="GPUH_0002272701-mRNA-1"/>
    <property type="gene ID" value="GPUH_0002272701"/>
</dbReference>
<gene>
    <name evidence="2" type="ORF">GPUH_LOCUS22700</name>
</gene>
<dbReference type="InterPro" id="IPR040911">
    <property type="entry name" value="Exostosin_GT47"/>
</dbReference>
<dbReference type="Pfam" id="PF03016">
    <property type="entry name" value="Exostosin_GT47"/>
    <property type="match status" value="1"/>
</dbReference>
<accession>A0A183EP09</accession>
<organism evidence="4">
    <name type="scientific">Gongylonema pulchrum</name>
    <dbReference type="NCBI Taxonomy" id="637853"/>
    <lineage>
        <taxon>Eukaryota</taxon>
        <taxon>Metazoa</taxon>
        <taxon>Ecdysozoa</taxon>
        <taxon>Nematoda</taxon>
        <taxon>Chromadorea</taxon>
        <taxon>Rhabditida</taxon>
        <taxon>Spirurina</taxon>
        <taxon>Spiruromorpha</taxon>
        <taxon>Spiruroidea</taxon>
        <taxon>Gongylonematidae</taxon>
        <taxon>Gongylonema</taxon>
    </lineage>
</organism>
<evidence type="ECO:0000259" key="1">
    <source>
        <dbReference type="Pfam" id="PF03016"/>
    </source>
</evidence>
<evidence type="ECO:0000313" key="2">
    <source>
        <dbReference type="EMBL" id="VDN40412.1"/>
    </source>
</evidence>
<protein>
    <submittedName>
        <fullName evidence="4">Exostosin domain-containing protein</fullName>
    </submittedName>
</protein>
<feature type="domain" description="Exostosin GT47" evidence="1">
    <location>
        <begin position="14"/>
        <end position="67"/>
    </location>
</feature>
<dbReference type="Proteomes" id="UP000271098">
    <property type="component" value="Unassembled WGS sequence"/>
</dbReference>
<evidence type="ECO:0000313" key="3">
    <source>
        <dbReference type="Proteomes" id="UP000271098"/>
    </source>
</evidence>